<protein>
    <recommendedName>
        <fullName evidence="3">Band 7 domain-containing protein</fullName>
    </recommendedName>
</protein>
<accession>A0A2M8LBL5</accession>
<reference evidence="2" key="1">
    <citation type="submission" date="2017-09" db="EMBL/GenBank/DDBJ databases">
        <title>Depth-based differentiation of microbial function through sediment-hosted aquifers and enrichment of novel symbionts in the deep terrestrial subsurface.</title>
        <authorList>
            <person name="Probst A.J."/>
            <person name="Ladd B."/>
            <person name="Jarett J.K."/>
            <person name="Geller-Mcgrath D.E."/>
            <person name="Sieber C.M.K."/>
            <person name="Emerson J.B."/>
            <person name="Anantharaman K."/>
            <person name="Thomas B.C."/>
            <person name="Malmstrom R."/>
            <person name="Stieglmeier M."/>
            <person name="Klingl A."/>
            <person name="Woyke T."/>
            <person name="Ryan C.M."/>
            <person name="Banfield J.F."/>
        </authorList>
    </citation>
    <scope>NUCLEOTIDE SEQUENCE [LARGE SCALE GENOMIC DNA]</scope>
</reference>
<proteinExistence type="predicted"/>
<evidence type="ECO:0000313" key="2">
    <source>
        <dbReference type="Proteomes" id="UP000228700"/>
    </source>
</evidence>
<name>A0A2M8LBL5_9BACT</name>
<organism evidence="1 2">
    <name type="scientific">Candidatus Taylorbacteria bacterium CG10_big_fil_rev_8_21_14_0_10_41_48</name>
    <dbReference type="NCBI Taxonomy" id="1975024"/>
    <lineage>
        <taxon>Bacteria</taxon>
        <taxon>Candidatus Tayloriibacteriota</taxon>
    </lineage>
</organism>
<evidence type="ECO:0000313" key="1">
    <source>
        <dbReference type="EMBL" id="PJE74007.1"/>
    </source>
</evidence>
<dbReference type="EMBL" id="PFEQ01000013">
    <property type="protein sequence ID" value="PJE74007.1"/>
    <property type="molecule type" value="Genomic_DNA"/>
</dbReference>
<dbReference type="Proteomes" id="UP000228700">
    <property type="component" value="Unassembled WGS sequence"/>
</dbReference>
<sequence>MSLISLAIIIDILAEKNVFFTKVAEGEIVVVMHSEKAFKYIGNIESFWVNPKTGKISAKKKTKKQDLVLPRNVLGIYWLGFWPLAKRYEYQFDWNKFAKKKNESGKETSEYELVPRSEPIDSIYFRASYPIRVIGAETSENVPLTLDLLITTQTINADTALFKVKSPGWLAALTGAVTGVVRDFVGKDEVNKLMMMQTEVNVDNDGTSIKGKTLLQKAVDQLNLSVSGNPSIVKQFGQKIISVNLLSIEIDKPKNDIHGAAIEKYTATRKGEALVETAKAGKKVALEEAKKIGTLAKAEAGRITLEGEATAGAARKLTDAVKENPHWGAISIANAIEKQKTATTLILGEGVLPTKGI</sequence>
<evidence type="ECO:0008006" key="3">
    <source>
        <dbReference type="Google" id="ProtNLM"/>
    </source>
</evidence>
<dbReference type="AlphaFoldDB" id="A0A2M8LBL5"/>
<comment type="caution">
    <text evidence="1">The sequence shown here is derived from an EMBL/GenBank/DDBJ whole genome shotgun (WGS) entry which is preliminary data.</text>
</comment>
<gene>
    <name evidence="1" type="ORF">COV01_02760</name>
</gene>